<keyword evidence="2" id="KW-1185">Reference proteome</keyword>
<name>Q3IFG8_PSET1</name>
<dbReference type="KEGG" id="pha:PSHAa2664"/>
<reference evidence="1 2" key="1">
    <citation type="journal article" date="2005" name="Genome Res.">
        <title>Coping with cold: the genome of the versatile marine Antarctica bacterium Pseudoalteromonas haloplanktis TAC125.</title>
        <authorList>
            <person name="Medigue C."/>
            <person name="Krin E."/>
            <person name="Pascal G."/>
            <person name="Barbe V."/>
            <person name="Bernsel A."/>
            <person name="Bertin P."/>
            <person name="Cheung F."/>
            <person name="Cruveiller S."/>
            <person name="Damico S."/>
            <person name="Duilio A."/>
            <person name="Fang G."/>
            <person name="Feller G."/>
            <person name="Mangenot S."/>
            <person name="Marino G."/>
            <person name="Nilsson J."/>
            <person name="Parilli E."/>
            <person name="Rocha E."/>
            <person name="Rouy Z."/>
            <person name="Sekowska A."/>
            <person name="Tutino M.L."/>
            <person name="Vallenet D."/>
            <person name="von Heijne G."/>
            <person name="Danchin A."/>
        </authorList>
    </citation>
    <scope>NUCLEOTIDE SEQUENCE [LARGE SCALE GENOMIC DNA]</scope>
    <source>
        <strain evidence="2">TAC 125</strain>
    </source>
</reference>
<dbReference type="STRING" id="326442.PSHAa2664"/>
<accession>Q3IFG8</accession>
<sequence length="49" mass="5485">MVTLFVMVFHVVFSSLAVTFVGYVLRWFSILAILTGSDYIKCALLGKAR</sequence>
<evidence type="ECO:0000313" key="1">
    <source>
        <dbReference type="EMBL" id="CAI87712.1"/>
    </source>
</evidence>
<organism evidence="1 2">
    <name type="scientific">Pseudoalteromonas translucida (strain TAC 125)</name>
    <dbReference type="NCBI Taxonomy" id="326442"/>
    <lineage>
        <taxon>Bacteria</taxon>
        <taxon>Pseudomonadati</taxon>
        <taxon>Pseudomonadota</taxon>
        <taxon>Gammaproteobacteria</taxon>
        <taxon>Alteromonadales</taxon>
        <taxon>Pseudoalteromonadaceae</taxon>
        <taxon>Pseudoalteromonas</taxon>
    </lineage>
</organism>
<gene>
    <name evidence="1" type="ordered locus">PSHAa2664</name>
</gene>
<evidence type="ECO:0000313" key="2">
    <source>
        <dbReference type="Proteomes" id="UP000006843"/>
    </source>
</evidence>
<dbReference type="AlphaFoldDB" id="Q3IFG8"/>
<dbReference type="Proteomes" id="UP000006843">
    <property type="component" value="Chromosome I"/>
</dbReference>
<protein>
    <submittedName>
        <fullName evidence="1">Orphan protein</fullName>
    </submittedName>
</protein>
<dbReference type="EMBL" id="CR954246">
    <property type="protein sequence ID" value="CAI87712.1"/>
    <property type="molecule type" value="Genomic_DNA"/>
</dbReference>
<proteinExistence type="predicted"/>
<dbReference type="HOGENOM" id="CLU_3139681_0_0_6"/>